<proteinExistence type="predicted"/>
<reference evidence="2" key="1">
    <citation type="submission" date="2013-03" db="EMBL/GenBank/DDBJ databases">
        <title>The Genome Sequence of Anopheles minimus MINIMUS1.</title>
        <authorList>
            <consortium name="The Broad Institute Genomics Platform"/>
            <person name="Neafsey D.E."/>
            <person name="Walton C."/>
            <person name="Walker B."/>
            <person name="Young S.K."/>
            <person name="Zeng Q."/>
            <person name="Gargeya S."/>
            <person name="Fitzgerald M."/>
            <person name="Haas B."/>
            <person name="Abouelleil A."/>
            <person name="Allen A.W."/>
            <person name="Alvarado L."/>
            <person name="Arachchi H.M."/>
            <person name="Berlin A.M."/>
            <person name="Chapman S.B."/>
            <person name="Gainer-Dewar J."/>
            <person name="Goldberg J."/>
            <person name="Griggs A."/>
            <person name="Gujja S."/>
            <person name="Hansen M."/>
            <person name="Howarth C."/>
            <person name="Imamovic A."/>
            <person name="Ireland A."/>
            <person name="Larimer J."/>
            <person name="McCowan C."/>
            <person name="Murphy C."/>
            <person name="Pearson M."/>
            <person name="Poon T.W."/>
            <person name="Priest M."/>
            <person name="Roberts A."/>
            <person name="Saif S."/>
            <person name="Shea T."/>
            <person name="Sisk P."/>
            <person name="Sykes S."/>
            <person name="Wortman J."/>
            <person name="Nusbaum C."/>
            <person name="Birren B."/>
        </authorList>
    </citation>
    <scope>NUCLEOTIDE SEQUENCE [LARGE SCALE GENOMIC DNA]</scope>
    <source>
        <strain evidence="2">MINIMUS1</strain>
    </source>
</reference>
<dbReference type="PANTHER" id="PTHR47331:SF1">
    <property type="entry name" value="GAG-LIKE PROTEIN"/>
    <property type="match status" value="1"/>
</dbReference>
<dbReference type="Pfam" id="PF03564">
    <property type="entry name" value="DUF1759"/>
    <property type="match status" value="1"/>
</dbReference>
<dbReference type="EnsemblMetazoa" id="AMIN005873-RA">
    <property type="protein sequence ID" value="AMIN005873-PA"/>
    <property type="gene ID" value="AMIN005873"/>
</dbReference>
<keyword evidence="2" id="KW-1185">Reference proteome</keyword>
<organism evidence="1 2">
    <name type="scientific">Anopheles minimus</name>
    <dbReference type="NCBI Taxonomy" id="112268"/>
    <lineage>
        <taxon>Eukaryota</taxon>
        <taxon>Metazoa</taxon>
        <taxon>Ecdysozoa</taxon>
        <taxon>Arthropoda</taxon>
        <taxon>Hexapoda</taxon>
        <taxon>Insecta</taxon>
        <taxon>Pterygota</taxon>
        <taxon>Neoptera</taxon>
        <taxon>Endopterygota</taxon>
        <taxon>Diptera</taxon>
        <taxon>Nematocera</taxon>
        <taxon>Culicoidea</taxon>
        <taxon>Culicidae</taxon>
        <taxon>Anophelinae</taxon>
        <taxon>Anopheles</taxon>
    </lineage>
</organism>
<accession>A0A182W6A7</accession>
<name>A0A182W6A7_9DIPT</name>
<sequence length="452" mass="51278">MLKNLESHQAGFFAAISKLEELDESDATIEACIMERIHFEERCRKLKSFLRANQPKEEGAVNDTTGLASSTLAFGRPHAPNLRLPKIELPTFDGDHTKWLSFRDRFLAMIDASPELPSIAKLQYLLSSLKGEAALPFEHTPLTEDNYAITWAALLKRYDNSRLLIREYYRKMHYLPGVHSVCVDKLSHLVDEFTRFVNGLVKLKEPVDSWDTPLSNMLLMKLDRETLLAWEKHSVHFTRDKYKDVIEFVQDRIQILKSTNTFVMDQSAGGTKVAGNSRQPVQRRFIAYAATSRPAPVPSSALIQPPKCPLECSEGHTLRNCPVFTGKEVQQRRDIVATNRLCWNCLSSNHQVRECKSEFSCRICRERHHSLLHHTPRYTPPTTVTMSAQTDDDNVFLATANIQIKDDYGNIHEARALLDSGSTSNFIAEDLARRLLTSRKRVNVAVSGIGNS</sequence>
<dbReference type="AlphaFoldDB" id="A0A182W6A7"/>
<dbReference type="Proteomes" id="UP000075920">
    <property type="component" value="Unassembled WGS sequence"/>
</dbReference>
<dbReference type="InterPro" id="IPR005312">
    <property type="entry name" value="DUF1759"/>
</dbReference>
<reference evidence="1" key="2">
    <citation type="submission" date="2020-05" db="UniProtKB">
        <authorList>
            <consortium name="EnsemblMetazoa"/>
        </authorList>
    </citation>
    <scope>IDENTIFICATION</scope>
    <source>
        <strain evidence="1">MINIMUS1</strain>
    </source>
</reference>
<evidence type="ECO:0000313" key="1">
    <source>
        <dbReference type="EnsemblMetazoa" id="AMIN005873-PA"/>
    </source>
</evidence>
<evidence type="ECO:0000313" key="2">
    <source>
        <dbReference type="Proteomes" id="UP000075920"/>
    </source>
</evidence>
<protein>
    <recommendedName>
        <fullName evidence="3">Peptidase A2 domain-containing protein</fullName>
    </recommendedName>
</protein>
<evidence type="ECO:0008006" key="3">
    <source>
        <dbReference type="Google" id="ProtNLM"/>
    </source>
</evidence>
<dbReference type="VEuPathDB" id="VectorBase:AMIN005873"/>
<dbReference type="PANTHER" id="PTHR47331">
    <property type="entry name" value="PHD-TYPE DOMAIN-CONTAINING PROTEIN"/>
    <property type="match status" value="1"/>
</dbReference>
<dbReference type="STRING" id="112268.A0A182W6A7"/>